<sequence>MTVLNLRLLGLGVLKFCLAVISISDLVRGAQNCEDPNPAPESIGFDTLPYNFTLAAANASLANAADLTGAPLVLGAGGATGGVMIYVTSTYSSFPYNQYPTLGLVNRALRAFDDWGNWCVNATTIRSGERLVWSRSVMYPNPEDNSRVYSVIQTPSNPYPVLAAHNVSTLWSLCPFPGPRAQTQLVFNVSAVRHPPDSDYLPFDPDLCYHVMLHIIPAGFSS</sequence>
<keyword evidence="3" id="KW-1185">Reference proteome</keyword>
<evidence type="ECO:0000313" key="3">
    <source>
        <dbReference type="Proteomes" id="UP000001861"/>
    </source>
</evidence>
<dbReference type="Proteomes" id="UP000001861">
    <property type="component" value="Unassembled WGS sequence"/>
</dbReference>
<dbReference type="KEGG" id="cci:CC1G_07340"/>
<gene>
    <name evidence="2" type="ORF">CC1G_07340</name>
</gene>
<accession>A8NNT5</accession>
<comment type="caution">
    <text evidence="2">The sequence shown here is derived from an EMBL/GenBank/DDBJ whole genome shotgun (WGS) entry which is preliminary data.</text>
</comment>
<dbReference type="InParanoid" id="A8NNT5"/>
<feature type="signal peptide" evidence="1">
    <location>
        <begin position="1"/>
        <end position="29"/>
    </location>
</feature>
<dbReference type="OMA" id="WNTNATE"/>
<evidence type="ECO:0000313" key="2">
    <source>
        <dbReference type="EMBL" id="EAU86682.2"/>
    </source>
</evidence>
<protein>
    <submittedName>
        <fullName evidence="2">Uncharacterized protein</fullName>
    </submittedName>
</protein>
<dbReference type="HOGENOM" id="CLU_111198_0_0_1"/>
<dbReference type="RefSeq" id="XP_001835198.2">
    <property type="nucleotide sequence ID" value="XM_001835146.2"/>
</dbReference>
<dbReference type="GeneID" id="6011726"/>
<proteinExistence type="predicted"/>
<dbReference type="EMBL" id="AACS02000012">
    <property type="protein sequence ID" value="EAU86682.2"/>
    <property type="molecule type" value="Genomic_DNA"/>
</dbReference>
<evidence type="ECO:0000256" key="1">
    <source>
        <dbReference type="SAM" id="SignalP"/>
    </source>
</evidence>
<dbReference type="AlphaFoldDB" id="A8NNT5"/>
<dbReference type="eggNOG" id="ENOG502T1ET">
    <property type="taxonomic scope" value="Eukaryota"/>
</dbReference>
<reference evidence="2 3" key="1">
    <citation type="journal article" date="2010" name="Proc. Natl. Acad. Sci. U.S.A.">
        <title>Insights into evolution of multicellular fungi from the assembled chromosomes of the mushroom Coprinopsis cinerea (Coprinus cinereus).</title>
        <authorList>
            <person name="Stajich J.E."/>
            <person name="Wilke S.K."/>
            <person name="Ahren D."/>
            <person name="Au C.H."/>
            <person name="Birren B.W."/>
            <person name="Borodovsky M."/>
            <person name="Burns C."/>
            <person name="Canback B."/>
            <person name="Casselton L.A."/>
            <person name="Cheng C.K."/>
            <person name="Deng J."/>
            <person name="Dietrich F.S."/>
            <person name="Fargo D.C."/>
            <person name="Farman M.L."/>
            <person name="Gathman A.C."/>
            <person name="Goldberg J."/>
            <person name="Guigo R."/>
            <person name="Hoegger P.J."/>
            <person name="Hooker J.B."/>
            <person name="Huggins A."/>
            <person name="James T.Y."/>
            <person name="Kamada T."/>
            <person name="Kilaru S."/>
            <person name="Kodira C."/>
            <person name="Kues U."/>
            <person name="Kupfer D."/>
            <person name="Kwan H.S."/>
            <person name="Lomsadze A."/>
            <person name="Li W."/>
            <person name="Lilly W.W."/>
            <person name="Ma L.J."/>
            <person name="Mackey A.J."/>
            <person name="Manning G."/>
            <person name="Martin F."/>
            <person name="Muraguchi H."/>
            <person name="Natvig D.O."/>
            <person name="Palmerini H."/>
            <person name="Ramesh M.A."/>
            <person name="Rehmeyer C.J."/>
            <person name="Roe B.A."/>
            <person name="Shenoy N."/>
            <person name="Stanke M."/>
            <person name="Ter-Hovhannisyan V."/>
            <person name="Tunlid A."/>
            <person name="Velagapudi R."/>
            <person name="Vision T.J."/>
            <person name="Zeng Q."/>
            <person name="Zolan M.E."/>
            <person name="Pukkila P.J."/>
        </authorList>
    </citation>
    <scope>NUCLEOTIDE SEQUENCE [LARGE SCALE GENOMIC DNA]</scope>
    <source>
        <strain evidence="3">Okayama-7 / 130 / ATCC MYA-4618 / FGSC 9003</strain>
    </source>
</reference>
<dbReference type="VEuPathDB" id="FungiDB:CC1G_07340"/>
<name>A8NNT5_COPC7</name>
<dbReference type="OrthoDB" id="2844016at2759"/>
<feature type="chain" id="PRO_5002727312" evidence="1">
    <location>
        <begin position="30"/>
        <end position="222"/>
    </location>
</feature>
<organism evidence="2 3">
    <name type="scientific">Coprinopsis cinerea (strain Okayama-7 / 130 / ATCC MYA-4618 / FGSC 9003)</name>
    <name type="common">Inky cap fungus</name>
    <name type="synonym">Hormographiella aspergillata</name>
    <dbReference type="NCBI Taxonomy" id="240176"/>
    <lineage>
        <taxon>Eukaryota</taxon>
        <taxon>Fungi</taxon>
        <taxon>Dikarya</taxon>
        <taxon>Basidiomycota</taxon>
        <taxon>Agaricomycotina</taxon>
        <taxon>Agaricomycetes</taxon>
        <taxon>Agaricomycetidae</taxon>
        <taxon>Agaricales</taxon>
        <taxon>Agaricineae</taxon>
        <taxon>Psathyrellaceae</taxon>
        <taxon>Coprinopsis</taxon>
    </lineage>
</organism>
<keyword evidence="1" id="KW-0732">Signal</keyword>